<comment type="similarity">
    <text evidence="1">Belongs to the metallo-dependent hydrolases superfamily.</text>
</comment>
<name>A0AAD0S2X5_9GAMM</name>
<evidence type="ECO:0000313" key="4">
    <source>
        <dbReference type="Proteomes" id="UP000264605"/>
    </source>
</evidence>
<evidence type="ECO:0000256" key="1">
    <source>
        <dbReference type="ARBA" id="ARBA00038310"/>
    </source>
</evidence>
<dbReference type="InterPro" id="IPR052350">
    <property type="entry name" value="Metallo-dep_Lactonases"/>
</dbReference>
<dbReference type="EMBL" id="CP032090">
    <property type="protein sequence ID" value="AXV66539.1"/>
    <property type="molecule type" value="Genomic_DNA"/>
</dbReference>
<accession>A0AAD0S2X5</accession>
<dbReference type="PANTHER" id="PTHR43569:SF2">
    <property type="entry name" value="AMIDOHYDROLASE-RELATED DOMAIN-CONTAINING PROTEIN"/>
    <property type="match status" value="1"/>
</dbReference>
<sequence>MSDKIIDPHVHFFNLTEGQYTWLQGEKPPAWPHLDKIKAPISMAQLKSACPFQLEALVHIEAGYDNNDPIKELNWLAQHLNGYKYKAISYSRIDATLSEFSLALSALTHSHLVGIRDITEGKDATRLLAPNCLENLAYLAAQNLRFEAQFEIENLHITEQLIKYCHALPSLRVVINHLGFICDEQQWLNAVIKLSRCDNIAIKFSGLEFSKLAASKHQWLLDTLLQYFGEQRIMFASNFPVCQIKTHYETCWQHYFSLCNQHSVWHRLSYKNAHEIYQID</sequence>
<dbReference type="Gene3D" id="3.20.20.140">
    <property type="entry name" value="Metal-dependent hydrolases"/>
    <property type="match status" value="1"/>
</dbReference>
<dbReference type="RefSeq" id="WP_118844712.1">
    <property type="nucleotide sequence ID" value="NZ_CP032090.1"/>
</dbReference>
<dbReference type="InterPro" id="IPR006680">
    <property type="entry name" value="Amidohydro-rel"/>
</dbReference>
<evidence type="ECO:0000259" key="2">
    <source>
        <dbReference type="Pfam" id="PF04909"/>
    </source>
</evidence>
<reference evidence="3 4" key="1">
    <citation type="submission" date="2018-08" db="EMBL/GenBank/DDBJ databases">
        <title>Draft genome sequence of Pseudoalteromonas donghaensis HJ51.</title>
        <authorList>
            <person name="Oh J."/>
            <person name="Roh D."/>
        </authorList>
    </citation>
    <scope>NUCLEOTIDE SEQUENCE [LARGE SCALE GENOMIC DNA]</scope>
    <source>
        <strain evidence="3 4">HJ51</strain>
    </source>
</reference>
<protein>
    <recommendedName>
        <fullName evidence="2">Amidohydrolase-related domain-containing protein</fullName>
    </recommendedName>
</protein>
<organism evidence="3 4">
    <name type="scientific">Pseudoalteromonas lipolytica</name>
    <dbReference type="NCBI Taxonomy" id="570156"/>
    <lineage>
        <taxon>Bacteria</taxon>
        <taxon>Pseudomonadati</taxon>
        <taxon>Pseudomonadota</taxon>
        <taxon>Gammaproteobacteria</taxon>
        <taxon>Alteromonadales</taxon>
        <taxon>Pseudoalteromonadaceae</taxon>
        <taxon>Pseudoalteromonas</taxon>
    </lineage>
</organism>
<dbReference type="GO" id="GO:0016787">
    <property type="term" value="F:hydrolase activity"/>
    <property type="evidence" value="ECO:0007669"/>
    <property type="project" value="InterPro"/>
</dbReference>
<dbReference type="Proteomes" id="UP000264605">
    <property type="component" value="Chromosome"/>
</dbReference>
<dbReference type="PANTHER" id="PTHR43569">
    <property type="entry name" value="AMIDOHYDROLASE"/>
    <property type="match status" value="1"/>
</dbReference>
<gene>
    <name evidence="3" type="ORF">D0907_15185</name>
</gene>
<dbReference type="GeneID" id="99506821"/>
<feature type="domain" description="Amidohydrolase-related" evidence="2">
    <location>
        <begin position="150"/>
        <end position="277"/>
    </location>
</feature>
<dbReference type="AlphaFoldDB" id="A0AAD0S2X5"/>
<dbReference type="Pfam" id="PF04909">
    <property type="entry name" value="Amidohydro_2"/>
    <property type="match status" value="1"/>
</dbReference>
<evidence type="ECO:0000313" key="3">
    <source>
        <dbReference type="EMBL" id="AXV66539.1"/>
    </source>
</evidence>
<dbReference type="KEGG" id="pdj:D0907_15185"/>
<dbReference type="InterPro" id="IPR032466">
    <property type="entry name" value="Metal_Hydrolase"/>
</dbReference>
<dbReference type="SUPFAM" id="SSF51556">
    <property type="entry name" value="Metallo-dependent hydrolases"/>
    <property type="match status" value="1"/>
</dbReference>
<proteinExistence type="inferred from homology"/>